<comment type="caution">
    <text evidence="1">The sequence shown here is derived from an EMBL/GenBank/DDBJ whole genome shotgun (WGS) entry which is preliminary data.</text>
</comment>
<evidence type="ECO:0000313" key="2">
    <source>
        <dbReference type="Proteomes" id="UP000179242"/>
    </source>
</evidence>
<name>A0A1F4U7J0_UNCSA</name>
<reference evidence="1 2" key="1">
    <citation type="journal article" date="2016" name="Nat. Commun.">
        <title>Thousands of microbial genomes shed light on interconnected biogeochemical processes in an aquifer system.</title>
        <authorList>
            <person name="Anantharaman K."/>
            <person name="Brown C.T."/>
            <person name="Hug L.A."/>
            <person name="Sharon I."/>
            <person name="Castelle C.J."/>
            <person name="Probst A.J."/>
            <person name="Thomas B.C."/>
            <person name="Singh A."/>
            <person name="Wilkins M.J."/>
            <person name="Karaoz U."/>
            <person name="Brodie E.L."/>
            <person name="Williams K.H."/>
            <person name="Hubbard S.S."/>
            <person name="Banfield J.F."/>
        </authorList>
    </citation>
    <scope>NUCLEOTIDE SEQUENCE [LARGE SCALE GENOMIC DNA]</scope>
</reference>
<dbReference type="EMBL" id="MEUJ01000002">
    <property type="protein sequence ID" value="OGC40862.1"/>
    <property type="molecule type" value="Genomic_DNA"/>
</dbReference>
<proteinExistence type="predicted"/>
<sequence>MAETSGISLVNADIIRRRVLERTEKKDQKKVEDLFFSAKNLDNDPYLSADEAQQVEQTLNYYHCSNGTICWPGKYSSQTVEKARNSDVALKIMDRLKNVDMVDFLKMQFIQRLLETGLDSMQIADLIGGTYRHFFHENKYMDINYVIKTAENLRESVKAIAQSYSITECPGLLIKIAENSNRSFARILHQIPKSVRAFKNHGFRWEEVRDYLGELAQYTGGIMENSLFHMPIVLDYFKSAGIENAPELLKTILIRTRINNGFVLQELPRFIEYFSGSNLDIQHEILICISRGKVSGAADILKSTPDAVTSLLKLNRFKNIYDALKFLRDIQPKAKGQTGQFLKELSERIDKGESLSAIMRDFQSYWKLNITWLTRFSKKTRAELVKNRQMNKPDGRRLAVLIYPIGDYNRAFEEPDLFDSLIKHGYKILYYEVETDKEMRQALIEASVYGKADVRIVAGHGTPKSIHFSDNNSYNEIYSYDTGDKVKMAGLAGLTLKKGAVIAHCACSSADNSQKTSLADMDSEIAPKVTVLGATETSFQCVPIFNKDNKIIGFEYGRNEKGQNIARKIAAAMP</sequence>
<protein>
    <recommendedName>
        <fullName evidence="3">DUF4347 domain-containing protein</fullName>
    </recommendedName>
</protein>
<gene>
    <name evidence="1" type="ORF">A2438_01030</name>
</gene>
<evidence type="ECO:0008006" key="3">
    <source>
        <dbReference type="Google" id="ProtNLM"/>
    </source>
</evidence>
<dbReference type="AlphaFoldDB" id="A0A1F4U7J0"/>
<organism evidence="1 2">
    <name type="scientific">candidate division WOR-1 bacterium RIFOXYC2_FULL_46_14</name>
    <dbReference type="NCBI Taxonomy" id="1802587"/>
    <lineage>
        <taxon>Bacteria</taxon>
        <taxon>Bacillati</taxon>
        <taxon>Saganbacteria</taxon>
    </lineage>
</organism>
<evidence type="ECO:0000313" key="1">
    <source>
        <dbReference type="EMBL" id="OGC40862.1"/>
    </source>
</evidence>
<dbReference type="Proteomes" id="UP000179242">
    <property type="component" value="Unassembled WGS sequence"/>
</dbReference>
<accession>A0A1F4U7J0</accession>